<dbReference type="Proteomes" id="UP001056120">
    <property type="component" value="Linkage Group LG24"/>
</dbReference>
<sequence length="105" mass="11610">MPSRASFFLAYYPCSLINKTSLVLLFCLCSLVIFLFSHSPVIIGDILLGGALDRVCESSMSSVRACYWLRAFALGCAVIKIDLHRQFGIKVTYFTSTAISFDLIA</sequence>
<gene>
    <name evidence="1" type="ORF">L1987_72108</name>
</gene>
<name>A0ACB9AYP0_9ASTR</name>
<evidence type="ECO:0000313" key="2">
    <source>
        <dbReference type="Proteomes" id="UP001056120"/>
    </source>
</evidence>
<proteinExistence type="predicted"/>
<evidence type="ECO:0000313" key="1">
    <source>
        <dbReference type="EMBL" id="KAI3713530.1"/>
    </source>
</evidence>
<organism evidence="1 2">
    <name type="scientific">Smallanthus sonchifolius</name>
    <dbReference type="NCBI Taxonomy" id="185202"/>
    <lineage>
        <taxon>Eukaryota</taxon>
        <taxon>Viridiplantae</taxon>
        <taxon>Streptophyta</taxon>
        <taxon>Embryophyta</taxon>
        <taxon>Tracheophyta</taxon>
        <taxon>Spermatophyta</taxon>
        <taxon>Magnoliopsida</taxon>
        <taxon>eudicotyledons</taxon>
        <taxon>Gunneridae</taxon>
        <taxon>Pentapetalae</taxon>
        <taxon>asterids</taxon>
        <taxon>campanulids</taxon>
        <taxon>Asterales</taxon>
        <taxon>Asteraceae</taxon>
        <taxon>Asteroideae</taxon>
        <taxon>Heliantheae alliance</taxon>
        <taxon>Millerieae</taxon>
        <taxon>Smallanthus</taxon>
    </lineage>
</organism>
<reference evidence="1 2" key="2">
    <citation type="journal article" date="2022" name="Mol. Ecol. Resour.">
        <title>The genomes of chicory, endive, great burdock and yacon provide insights into Asteraceae paleo-polyploidization history and plant inulin production.</title>
        <authorList>
            <person name="Fan W."/>
            <person name="Wang S."/>
            <person name="Wang H."/>
            <person name="Wang A."/>
            <person name="Jiang F."/>
            <person name="Liu H."/>
            <person name="Zhao H."/>
            <person name="Xu D."/>
            <person name="Zhang Y."/>
        </authorList>
    </citation>
    <scope>NUCLEOTIDE SEQUENCE [LARGE SCALE GENOMIC DNA]</scope>
    <source>
        <strain evidence="2">cv. Yunnan</strain>
        <tissue evidence="1">Leaves</tissue>
    </source>
</reference>
<keyword evidence="2" id="KW-1185">Reference proteome</keyword>
<accession>A0ACB9AYP0</accession>
<reference evidence="2" key="1">
    <citation type="journal article" date="2022" name="Mol. Ecol. Resour.">
        <title>The genomes of chicory, endive, great burdock and yacon provide insights into Asteraceae palaeo-polyploidization history and plant inulin production.</title>
        <authorList>
            <person name="Fan W."/>
            <person name="Wang S."/>
            <person name="Wang H."/>
            <person name="Wang A."/>
            <person name="Jiang F."/>
            <person name="Liu H."/>
            <person name="Zhao H."/>
            <person name="Xu D."/>
            <person name="Zhang Y."/>
        </authorList>
    </citation>
    <scope>NUCLEOTIDE SEQUENCE [LARGE SCALE GENOMIC DNA]</scope>
    <source>
        <strain evidence="2">cv. Yunnan</strain>
    </source>
</reference>
<dbReference type="EMBL" id="CM042041">
    <property type="protein sequence ID" value="KAI3713530.1"/>
    <property type="molecule type" value="Genomic_DNA"/>
</dbReference>
<comment type="caution">
    <text evidence="1">The sequence shown here is derived from an EMBL/GenBank/DDBJ whole genome shotgun (WGS) entry which is preliminary data.</text>
</comment>
<protein>
    <submittedName>
        <fullName evidence="1">Uncharacterized protein</fullName>
    </submittedName>
</protein>